<accession>A0AAE0H0H4</accession>
<feature type="region of interest" description="Disordered" evidence="1">
    <location>
        <begin position="1"/>
        <end position="58"/>
    </location>
</feature>
<reference evidence="2 3" key="1">
    <citation type="journal article" date="2015" name="Genome Biol. Evol.">
        <title>Comparative Genomics of a Bacterivorous Green Alga Reveals Evolutionary Causalities and Consequences of Phago-Mixotrophic Mode of Nutrition.</title>
        <authorList>
            <person name="Burns J.A."/>
            <person name="Paasch A."/>
            <person name="Narechania A."/>
            <person name="Kim E."/>
        </authorList>
    </citation>
    <scope>NUCLEOTIDE SEQUENCE [LARGE SCALE GENOMIC DNA]</scope>
    <source>
        <strain evidence="2 3">PLY_AMNH</strain>
    </source>
</reference>
<sequence>MLGKRKADADAAPEAAPEAASAPAPETSGSAPPPKRARDPKGKAAISGTTDDDNRQDYVFPGPLNIKKVISEWTFRPQHNTREDKKLPVVAPLGLLVHPADVQGDSNRLSFTRATSQEGIEKQKKVIMERWEVDKSHVIAWWTGHYYTDEEYRQMLMSKFYPAADAAAPEEVSNFNNMVHNLETDYLSLFDSGPDDYKKWVKNKFMRMQLVVVDGQHRYDAWLDLVLDARKRKAFWNGTGTAARSSLEGLATTIIVLKKETPLCVLSLIGTLTNTDQTESLVDSHEHDKWILLLNIADASEDQLAHFTQFPVRQASAKSNAWYRNNLRDTTAAAYSNEISKLRDQSAKVALLQSRERDAQKILRLLDPKLGDEWRKEALELKNYPKELQPVLTLEAISTSLSALGFDVRYFLFVLNVAKQGVLVDDVDKRKEFYQKYGISCKGKFLTGTEFSSYCHRLGFIKDVIESAKAKFASLMGWTKYPDWYEHAEAIGDVYDDDEDTQDTILKLKADNPWGPYEFDGEFYRDSQHMTYVQKHHQTLMQDVHREPDLETKLLVWMLIKSSNKFYTARFDEVMKSMMKAKRWKRVDSKEGRAMDKSVNKSSQDTMHTYKTLVDCAATRMILCYIHSLPDDYIEIRNAGRFGATFTIPKLYGPAYTEAPVYDSAWFLQTLGITHTKRGFEENCLHLLWAIQAAAGSQINMAPAVLAASRMMEAKEMPDINDEIAAFSAKAVWEWLELRVKASRRGEGGMPDALIKTDIFDHDWEPKSAVIEFMELKIEHKELHAAEGVQQPVDFNKCHRELLAKLLTGLLDFGIKEVPLPPKEYLKKEDGQNIRSVQKPIRLYRELMRLYSNMDACVMEFPCGTAPASMAGYMEQRHVLSIDMDAEVLKMAGARYSEVLAGDIALIEKQKANVPDDHVMELQEVAAYLDMGTVQPDTGMEAEQPQACFEMPAALAAALLEHPDPVPSV</sequence>
<keyword evidence="3" id="KW-1185">Reference proteome</keyword>
<comment type="caution">
    <text evidence="2">The sequence shown here is derived from an EMBL/GenBank/DDBJ whole genome shotgun (WGS) entry which is preliminary data.</text>
</comment>
<dbReference type="EMBL" id="LGRX02000788">
    <property type="protein sequence ID" value="KAK3287606.1"/>
    <property type="molecule type" value="Genomic_DNA"/>
</dbReference>
<feature type="compositionally biased region" description="Low complexity" evidence="1">
    <location>
        <begin position="10"/>
        <end position="30"/>
    </location>
</feature>
<dbReference type="InterPro" id="IPR029063">
    <property type="entry name" value="SAM-dependent_MTases_sf"/>
</dbReference>
<evidence type="ECO:0000313" key="3">
    <source>
        <dbReference type="Proteomes" id="UP001190700"/>
    </source>
</evidence>
<dbReference type="AlphaFoldDB" id="A0AAE0H0H4"/>
<dbReference type="Proteomes" id="UP001190700">
    <property type="component" value="Unassembled WGS sequence"/>
</dbReference>
<organism evidence="2 3">
    <name type="scientific">Cymbomonas tetramitiformis</name>
    <dbReference type="NCBI Taxonomy" id="36881"/>
    <lineage>
        <taxon>Eukaryota</taxon>
        <taxon>Viridiplantae</taxon>
        <taxon>Chlorophyta</taxon>
        <taxon>Pyramimonadophyceae</taxon>
        <taxon>Pyramimonadales</taxon>
        <taxon>Pyramimonadaceae</taxon>
        <taxon>Cymbomonas</taxon>
    </lineage>
</organism>
<proteinExistence type="predicted"/>
<name>A0AAE0H0H4_9CHLO</name>
<gene>
    <name evidence="2" type="ORF">CYMTET_4906</name>
</gene>
<dbReference type="SUPFAM" id="SSF53335">
    <property type="entry name" value="S-adenosyl-L-methionine-dependent methyltransferases"/>
    <property type="match status" value="1"/>
</dbReference>
<evidence type="ECO:0000313" key="2">
    <source>
        <dbReference type="EMBL" id="KAK3287606.1"/>
    </source>
</evidence>
<evidence type="ECO:0000256" key="1">
    <source>
        <dbReference type="SAM" id="MobiDB-lite"/>
    </source>
</evidence>
<protein>
    <submittedName>
        <fullName evidence="2">Uncharacterized protein</fullName>
    </submittedName>
</protein>